<accession>A0ABU1QTT8</accession>
<name>A0ABU1QTT8_9BACT</name>
<dbReference type="EMBL" id="JAVDTI010000002">
    <property type="protein sequence ID" value="MDR6804583.1"/>
    <property type="molecule type" value="Genomic_DNA"/>
</dbReference>
<dbReference type="RefSeq" id="WP_309981869.1">
    <property type="nucleotide sequence ID" value="NZ_JAVDTI010000002.1"/>
</dbReference>
<gene>
    <name evidence="1" type="ORF">J2W84_001629</name>
</gene>
<proteinExistence type="predicted"/>
<keyword evidence="2" id="KW-1185">Reference proteome</keyword>
<dbReference type="Proteomes" id="UP001264980">
    <property type="component" value="Unassembled WGS sequence"/>
</dbReference>
<comment type="caution">
    <text evidence="1">The sequence shown here is derived from an EMBL/GenBank/DDBJ whole genome shotgun (WGS) entry which is preliminary data.</text>
</comment>
<protein>
    <submittedName>
        <fullName evidence="1">Membrane protein</fullName>
    </submittedName>
</protein>
<organism evidence="1 2">
    <name type="scientific">Dyadobacter fermentans</name>
    <dbReference type="NCBI Taxonomy" id="94254"/>
    <lineage>
        <taxon>Bacteria</taxon>
        <taxon>Pseudomonadati</taxon>
        <taxon>Bacteroidota</taxon>
        <taxon>Cytophagia</taxon>
        <taxon>Cytophagales</taxon>
        <taxon>Spirosomataceae</taxon>
        <taxon>Dyadobacter</taxon>
    </lineage>
</organism>
<evidence type="ECO:0000313" key="2">
    <source>
        <dbReference type="Proteomes" id="UP001264980"/>
    </source>
</evidence>
<evidence type="ECO:0000313" key="1">
    <source>
        <dbReference type="EMBL" id="MDR6804583.1"/>
    </source>
</evidence>
<reference evidence="1 2" key="1">
    <citation type="submission" date="2023-07" db="EMBL/GenBank/DDBJ databases">
        <title>Sorghum-associated microbial communities from plants grown in Nebraska, USA.</title>
        <authorList>
            <person name="Schachtman D."/>
        </authorList>
    </citation>
    <scope>NUCLEOTIDE SEQUENCE [LARGE SCALE GENOMIC DNA]</scope>
    <source>
        <strain evidence="1 2">BE57</strain>
    </source>
</reference>
<sequence>MWKYYTLLSALFAAFASILAKIGFKGISGDVATAVRTVVTLVIA</sequence>